<feature type="transmembrane region" description="Helical" evidence="1">
    <location>
        <begin position="150"/>
        <end position="168"/>
    </location>
</feature>
<keyword evidence="1" id="KW-1133">Transmembrane helix</keyword>
<gene>
    <name evidence="2" type="ORF">ACFO9K_19010</name>
</gene>
<accession>A0ABD5Q6P7</accession>
<proteinExistence type="predicted"/>
<sequence>MSSETAALLTKTQRQRIRNRFAELDSGKRRRDQQRIRERIAAGTKDFGLLVDYPDDQLRTAFDDYGDDELLDVLADGRVVLERVRESRGLDRERVVERARERTRAATDDDADTETLGRLHFETASEVRRRVEADVRERQRPSPWRRRSDRLLRTAVWFLLPVLLLWVADQVAKTTFLADYKPVWAVLFAVSVVATTGAVAIKSAQFLKHSVVSPLRTLVTDPETALSTLYDRIVATPGRRLRRAWDDL</sequence>
<keyword evidence="1" id="KW-0472">Membrane</keyword>
<name>A0ABD5Q6P7_9EURY</name>
<dbReference type="GeneID" id="73046553"/>
<comment type="caution">
    <text evidence="2">The sequence shown here is derived from an EMBL/GenBank/DDBJ whole genome shotgun (WGS) entry which is preliminary data.</text>
</comment>
<keyword evidence="3" id="KW-1185">Reference proteome</keyword>
<dbReference type="EMBL" id="JBHSHT010000002">
    <property type="protein sequence ID" value="MFC4826350.1"/>
    <property type="molecule type" value="Genomic_DNA"/>
</dbReference>
<dbReference type="AlphaFoldDB" id="A0ABD5Q6P7"/>
<feature type="transmembrane region" description="Helical" evidence="1">
    <location>
        <begin position="183"/>
        <end position="201"/>
    </location>
</feature>
<evidence type="ECO:0000313" key="2">
    <source>
        <dbReference type="EMBL" id="MFC4826350.1"/>
    </source>
</evidence>
<reference evidence="2 3" key="1">
    <citation type="journal article" date="2019" name="Int. J. Syst. Evol. Microbiol.">
        <title>The Global Catalogue of Microorganisms (GCM) 10K type strain sequencing project: providing services to taxonomists for standard genome sequencing and annotation.</title>
        <authorList>
            <consortium name="The Broad Institute Genomics Platform"/>
            <consortium name="The Broad Institute Genome Sequencing Center for Infectious Disease"/>
            <person name="Wu L."/>
            <person name="Ma J."/>
        </authorList>
    </citation>
    <scope>NUCLEOTIDE SEQUENCE [LARGE SCALE GENOMIC DNA]</scope>
    <source>
        <strain evidence="2 3">XZYJ18</strain>
    </source>
</reference>
<organism evidence="2 3">
    <name type="scientific">Halorussus aquaticus</name>
    <dbReference type="NCBI Taxonomy" id="2953748"/>
    <lineage>
        <taxon>Archaea</taxon>
        <taxon>Methanobacteriati</taxon>
        <taxon>Methanobacteriota</taxon>
        <taxon>Stenosarchaea group</taxon>
        <taxon>Halobacteria</taxon>
        <taxon>Halobacteriales</taxon>
        <taxon>Haladaptataceae</taxon>
        <taxon>Halorussus</taxon>
    </lineage>
</organism>
<dbReference type="Proteomes" id="UP001595945">
    <property type="component" value="Unassembled WGS sequence"/>
</dbReference>
<evidence type="ECO:0000256" key="1">
    <source>
        <dbReference type="SAM" id="Phobius"/>
    </source>
</evidence>
<keyword evidence="1" id="KW-0812">Transmembrane</keyword>
<evidence type="ECO:0000313" key="3">
    <source>
        <dbReference type="Proteomes" id="UP001595945"/>
    </source>
</evidence>
<protein>
    <submittedName>
        <fullName evidence="2">Uncharacterized protein</fullName>
    </submittedName>
</protein>
<dbReference type="RefSeq" id="WP_254268043.1">
    <property type="nucleotide sequence ID" value="NZ_CP100400.1"/>
</dbReference>